<dbReference type="PROSITE" id="PS00455">
    <property type="entry name" value="AMP_BINDING"/>
    <property type="match status" value="1"/>
</dbReference>
<dbReference type="AlphaFoldDB" id="A0A8T2SUS8"/>
<dbReference type="CDD" id="cd12118">
    <property type="entry name" value="ttLC_FACS_AEE21_like"/>
    <property type="match status" value="1"/>
</dbReference>
<dbReference type="SUPFAM" id="SSF56801">
    <property type="entry name" value="Acetyl-CoA synthetase-like"/>
    <property type="match status" value="1"/>
</dbReference>
<dbReference type="FunFam" id="3.30.300.30:FF:000008">
    <property type="entry name" value="2,3-dihydroxybenzoate-AMP ligase"/>
    <property type="match status" value="1"/>
</dbReference>
<evidence type="ECO:0000256" key="4">
    <source>
        <dbReference type="ARBA" id="ARBA00023098"/>
    </source>
</evidence>
<evidence type="ECO:0000259" key="6">
    <source>
        <dbReference type="Pfam" id="PF13193"/>
    </source>
</evidence>
<dbReference type="InterPro" id="IPR020845">
    <property type="entry name" value="AMP-binding_CS"/>
</dbReference>
<reference evidence="7" key="1">
    <citation type="submission" date="2021-08" db="EMBL/GenBank/DDBJ databases">
        <title>WGS assembly of Ceratopteris richardii.</title>
        <authorList>
            <person name="Marchant D.B."/>
            <person name="Chen G."/>
            <person name="Jenkins J."/>
            <person name="Shu S."/>
            <person name="Leebens-Mack J."/>
            <person name="Grimwood J."/>
            <person name="Schmutz J."/>
            <person name="Soltis P."/>
            <person name="Soltis D."/>
            <person name="Chen Z.-H."/>
        </authorList>
    </citation>
    <scope>NUCLEOTIDE SEQUENCE</scope>
    <source>
        <strain evidence="7">Whitten #5841</strain>
        <tissue evidence="7">Leaf</tissue>
    </source>
</reference>
<gene>
    <name evidence="7" type="ORF">KP509_18G076200</name>
</gene>
<dbReference type="Pfam" id="PF13193">
    <property type="entry name" value="AMP-binding_C"/>
    <property type="match status" value="1"/>
</dbReference>
<evidence type="ECO:0000313" key="8">
    <source>
        <dbReference type="Proteomes" id="UP000825935"/>
    </source>
</evidence>
<organism evidence="7 8">
    <name type="scientific">Ceratopteris richardii</name>
    <name type="common">Triangle waterfern</name>
    <dbReference type="NCBI Taxonomy" id="49495"/>
    <lineage>
        <taxon>Eukaryota</taxon>
        <taxon>Viridiplantae</taxon>
        <taxon>Streptophyta</taxon>
        <taxon>Embryophyta</taxon>
        <taxon>Tracheophyta</taxon>
        <taxon>Polypodiopsida</taxon>
        <taxon>Polypodiidae</taxon>
        <taxon>Polypodiales</taxon>
        <taxon>Pteridineae</taxon>
        <taxon>Pteridaceae</taxon>
        <taxon>Parkerioideae</taxon>
        <taxon>Ceratopteris</taxon>
    </lineage>
</organism>
<name>A0A8T2SUS8_CERRI</name>
<evidence type="ECO:0000256" key="2">
    <source>
        <dbReference type="ARBA" id="ARBA00022598"/>
    </source>
</evidence>
<dbReference type="InterPro" id="IPR045851">
    <property type="entry name" value="AMP-bd_C_sf"/>
</dbReference>
<keyword evidence="8" id="KW-1185">Reference proteome</keyword>
<sequence length="551" mass="61106">MENHEKCEANHPPLSPLIFLERAAATCGTNTSLIYGSLRFTWHQTFQRCRRLASALISLGIRAGDVVSAVAPNVPAMYEMHFAVPMAGAVLNTLNIRLNAQTMANLLEHSGSKIVFVDYQYLSLVHNALTILSSTSSITPIAIVIKDQLGEDECTDYPDLDYETLLERGDPSFPFNLPSDEWDTISLNYTSGTTSQPKGVLYHHRGAYMNSLMHIMMWRMKDFPVFLWTVPMFHCNGWCFTWAVAAQGGTNICIRNVTAKNVFSSILKHKVEYLAGAPVLLNMLASASPDEVEPFPSLVHVLTGGAPPPPSVLARMEELGFDITHAYGLTETYGCALYCRWKPEWNLLPHERRSAFKARQGIATHTVTEAAVMNPSTMRRVPSDGKTIGEVMIRGIAVMKGYFKNEPATREAFRGGWFHTGDLSVMHPDGYVQLKDRSKDIIISGGENISSIEVETILYSHPQVIEAAVVARPDEHWGETPCAFVHVMGNTTAENIIAYCRERLPHFMAPRSVVFGELPKTATGKVQKFVLRERAKALGPLLPGITRSSKL</sequence>
<dbReference type="FunFam" id="3.40.50.12780:FF:000003">
    <property type="entry name" value="Long-chain-fatty-acid--CoA ligase FadD"/>
    <property type="match status" value="1"/>
</dbReference>
<dbReference type="OrthoDB" id="10253115at2759"/>
<dbReference type="Pfam" id="PF00501">
    <property type="entry name" value="AMP-binding"/>
    <property type="match status" value="1"/>
</dbReference>
<dbReference type="Gene3D" id="3.30.300.30">
    <property type="match status" value="1"/>
</dbReference>
<dbReference type="GO" id="GO:0016874">
    <property type="term" value="F:ligase activity"/>
    <property type="evidence" value="ECO:0007669"/>
    <property type="project" value="UniProtKB-KW"/>
</dbReference>
<accession>A0A8T2SUS8</accession>
<keyword evidence="3" id="KW-0276">Fatty acid metabolism</keyword>
<proteinExistence type="inferred from homology"/>
<feature type="domain" description="AMP-binding enzyme C-terminal" evidence="6">
    <location>
        <begin position="453"/>
        <end position="525"/>
    </location>
</feature>
<evidence type="ECO:0000313" key="7">
    <source>
        <dbReference type="EMBL" id="KAH7366389.1"/>
    </source>
</evidence>
<dbReference type="PANTHER" id="PTHR43859:SF4">
    <property type="entry name" value="BUTANOATE--COA LIGASE AAE1-RELATED"/>
    <property type="match status" value="1"/>
</dbReference>
<protein>
    <submittedName>
        <fullName evidence="7">Uncharacterized protein</fullName>
    </submittedName>
</protein>
<dbReference type="Proteomes" id="UP000825935">
    <property type="component" value="Chromosome 18"/>
</dbReference>
<dbReference type="InterPro" id="IPR025110">
    <property type="entry name" value="AMP-bd_C"/>
</dbReference>
<dbReference type="InterPro" id="IPR042099">
    <property type="entry name" value="ANL_N_sf"/>
</dbReference>
<dbReference type="NCBIfam" id="NF006020">
    <property type="entry name" value="PRK08162.1"/>
    <property type="match status" value="1"/>
</dbReference>
<comment type="similarity">
    <text evidence="1">Belongs to the ATP-dependent AMP-binding enzyme family.</text>
</comment>
<dbReference type="EMBL" id="CM035423">
    <property type="protein sequence ID" value="KAH7366389.1"/>
    <property type="molecule type" value="Genomic_DNA"/>
</dbReference>
<comment type="caution">
    <text evidence="7">The sequence shown here is derived from an EMBL/GenBank/DDBJ whole genome shotgun (WGS) entry which is preliminary data.</text>
</comment>
<evidence type="ECO:0000256" key="3">
    <source>
        <dbReference type="ARBA" id="ARBA00022832"/>
    </source>
</evidence>
<evidence type="ECO:0000256" key="1">
    <source>
        <dbReference type="ARBA" id="ARBA00006432"/>
    </source>
</evidence>
<dbReference type="PANTHER" id="PTHR43859">
    <property type="entry name" value="ACYL-ACTIVATING ENZYME"/>
    <property type="match status" value="1"/>
</dbReference>
<dbReference type="GO" id="GO:0006631">
    <property type="term" value="P:fatty acid metabolic process"/>
    <property type="evidence" value="ECO:0007669"/>
    <property type="project" value="UniProtKB-KW"/>
</dbReference>
<keyword evidence="2" id="KW-0436">Ligase</keyword>
<dbReference type="InterPro" id="IPR000873">
    <property type="entry name" value="AMP-dep_synth/lig_dom"/>
</dbReference>
<keyword evidence="4" id="KW-0443">Lipid metabolism</keyword>
<evidence type="ECO:0000259" key="5">
    <source>
        <dbReference type="Pfam" id="PF00501"/>
    </source>
</evidence>
<feature type="domain" description="AMP-dependent synthetase/ligase" evidence="5">
    <location>
        <begin position="21"/>
        <end position="403"/>
    </location>
</feature>
<dbReference type="Gene3D" id="3.40.50.12780">
    <property type="entry name" value="N-terminal domain of ligase-like"/>
    <property type="match status" value="1"/>
</dbReference>
<dbReference type="OMA" id="NTHEYES"/>